<protein>
    <recommendedName>
        <fullName evidence="3">Restriction endonuclease type IV Mrr domain-containing protein</fullName>
    </recommendedName>
</protein>
<sequence>MDAFEQLVGEILRMKGFWVHTSVKVGLTKEEKRLIGRYSAPRWELDVVGYRGSDNVLQIVECKSYLDSIGVQAASFVEAELGHGGRYKLFNEKPVREVVCKRLVAQLVESGACAATPKVQLALACGKFKSNHDRQSVSEYFNKNGWELWDDTWLRDSLRSMANMGYQNQMSAVVAKLLLRGTLE</sequence>
<evidence type="ECO:0000313" key="1">
    <source>
        <dbReference type="EMBL" id="MBB6250114.1"/>
    </source>
</evidence>
<evidence type="ECO:0008006" key="3">
    <source>
        <dbReference type="Google" id="ProtNLM"/>
    </source>
</evidence>
<dbReference type="AlphaFoldDB" id="A0A7X0AU23"/>
<keyword evidence="2" id="KW-1185">Reference proteome</keyword>
<dbReference type="EMBL" id="JACIIZ010000002">
    <property type="protein sequence ID" value="MBB6250114.1"/>
    <property type="molecule type" value="Genomic_DNA"/>
</dbReference>
<gene>
    <name evidence="1" type="ORF">FHS74_000655</name>
</gene>
<comment type="caution">
    <text evidence="1">The sequence shown here is derived from an EMBL/GenBank/DDBJ whole genome shotgun (WGS) entry which is preliminary data.</text>
</comment>
<dbReference type="Proteomes" id="UP000539175">
    <property type="component" value="Unassembled WGS sequence"/>
</dbReference>
<proteinExistence type="predicted"/>
<dbReference type="RefSeq" id="WP_184797430.1">
    <property type="nucleotide sequence ID" value="NZ_JACIIZ010000002.1"/>
</dbReference>
<dbReference type="SUPFAM" id="SSF52980">
    <property type="entry name" value="Restriction endonuclease-like"/>
    <property type="match status" value="1"/>
</dbReference>
<organism evidence="1 2">
    <name type="scientific">Nitrospirillum iridis</name>
    <dbReference type="NCBI Taxonomy" id="765888"/>
    <lineage>
        <taxon>Bacteria</taxon>
        <taxon>Pseudomonadati</taxon>
        <taxon>Pseudomonadota</taxon>
        <taxon>Alphaproteobacteria</taxon>
        <taxon>Rhodospirillales</taxon>
        <taxon>Azospirillaceae</taxon>
        <taxon>Nitrospirillum</taxon>
    </lineage>
</organism>
<evidence type="ECO:0000313" key="2">
    <source>
        <dbReference type="Proteomes" id="UP000539175"/>
    </source>
</evidence>
<accession>A0A7X0AU23</accession>
<dbReference type="InterPro" id="IPR011335">
    <property type="entry name" value="Restrct_endonuc-II-like"/>
</dbReference>
<name>A0A7X0AU23_9PROT</name>
<reference evidence="1 2" key="1">
    <citation type="submission" date="2020-08" db="EMBL/GenBank/DDBJ databases">
        <title>Genomic Encyclopedia of Type Strains, Phase IV (KMG-IV): sequencing the most valuable type-strain genomes for metagenomic binning, comparative biology and taxonomic classification.</title>
        <authorList>
            <person name="Goeker M."/>
        </authorList>
    </citation>
    <scope>NUCLEOTIDE SEQUENCE [LARGE SCALE GENOMIC DNA]</scope>
    <source>
        <strain evidence="1 2">DSM 22198</strain>
    </source>
</reference>